<sequence length="455" mass="48996">MNEKSQGRRSRLIAWCFGALAGALLLVANDASALPAFARQTGQDCAACHVGAFGPQLTPFGIRFKIDGYTDGTSGKGELPFSAMLIAGYTHTAKDQADPPSPHTHRNDNVGINEASLFLAGRLADHVGALVQATYDGVAQTSALDNADLRIANTFDLAGRDVVAGVSVNNNPGVQDPFNTMPAWGFPFTGSDTGFTGGDAATMINGGLEHRVLGASVYALWDNTVYGELGTYRALSPALQSRTGQGRGEDMGRLGGSTAYWRLAWMKDMSDQAFQAGVFCLKTSLQPDRLSNGPKDRYDDLGVDASYQFLGLPKHVAAVYTSYIRERQNGQAMFDAGNAQSVKATLKEFKLNATYTYDETWTFSAGRFATTGRRDALRYADGYANGSPDTSGYVLQADWTPLGKAESWGAPWANLRLGLQYTMFDKFNGASHNYDGAGRDAKDNNTVFLFAWASF</sequence>
<organism evidence="5 6">
    <name type="scientific">Nitrogeniibacter mangrovi</name>
    <dbReference type="NCBI Taxonomy" id="2016596"/>
    <lineage>
        <taxon>Bacteria</taxon>
        <taxon>Pseudomonadati</taxon>
        <taxon>Pseudomonadota</taxon>
        <taxon>Betaproteobacteria</taxon>
        <taxon>Rhodocyclales</taxon>
        <taxon>Zoogloeaceae</taxon>
        <taxon>Nitrogeniibacter</taxon>
    </lineage>
</organism>
<dbReference type="AlphaFoldDB" id="A0A6C1B3V6"/>
<evidence type="ECO:0000259" key="4">
    <source>
        <dbReference type="PROSITE" id="PS51007"/>
    </source>
</evidence>
<reference evidence="5 6" key="1">
    <citation type="submission" date="2020-02" db="EMBL/GenBank/DDBJ databases">
        <title>Nitrogenibacter mangrovi gen. nov., sp. nov. isolated from mangrove sediment, a denitrifying betaproteobacterium.</title>
        <authorList>
            <person name="Liao H."/>
            <person name="Tian Y."/>
        </authorList>
    </citation>
    <scope>NUCLEOTIDE SEQUENCE [LARGE SCALE GENOMIC DNA]</scope>
    <source>
        <strain evidence="5 6">M9-3-2</strain>
    </source>
</reference>
<keyword evidence="3" id="KW-0349">Heme</keyword>
<dbReference type="KEGG" id="azq:G3580_12230"/>
<dbReference type="InterPro" id="IPR009056">
    <property type="entry name" value="Cyt_c-like_dom"/>
</dbReference>
<proteinExistence type="predicted"/>
<evidence type="ECO:0000256" key="3">
    <source>
        <dbReference type="PROSITE-ProRule" id="PRU00433"/>
    </source>
</evidence>
<evidence type="ECO:0000256" key="2">
    <source>
        <dbReference type="ARBA" id="ARBA00023004"/>
    </source>
</evidence>
<evidence type="ECO:0000313" key="6">
    <source>
        <dbReference type="Proteomes" id="UP000501991"/>
    </source>
</evidence>
<keyword evidence="2 3" id="KW-0408">Iron</keyword>
<accession>A0A6C1B3V6</accession>
<feature type="domain" description="Cytochrome c" evidence="4">
    <location>
        <begin position="28"/>
        <end position="139"/>
    </location>
</feature>
<keyword evidence="6" id="KW-1185">Reference proteome</keyword>
<dbReference type="GO" id="GO:0009055">
    <property type="term" value="F:electron transfer activity"/>
    <property type="evidence" value="ECO:0007669"/>
    <property type="project" value="InterPro"/>
</dbReference>
<keyword evidence="1 3" id="KW-0479">Metal-binding</keyword>
<dbReference type="Proteomes" id="UP000501991">
    <property type="component" value="Chromosome"/>
</dbReference>
<dbReference type="PROSITE" id="PS51007">
    <property type="entry name" value="CYTC"/>
    <property type="match status" value="1"/>
</dbReference>
<evidence type="ECO:0000256" key="1">
    <source>
        <dbReference type="ARBA" id="ARBA00022723"/>
    </source>
</evidence>
<evidence type="ECO:0000313" key="5">
    <source>
        <dbReference type="EMBL" id="QID18336.1"/>
    </source>
</evidence>
<gene>
    <name evidence="5" type="ORF">G3580_12230</name>
</gene>
<name>A0A6C1B3V6_9RHOO</name>
<dbReference type="GO" id="GO:0020037">
    <property type="term" value="F:heme binding"/>
    <property type="evidence" value="ECO:0007669"/>
    <property type="project" value="InterPro"/>
</dbReference>
<dbReference type="EMBL" id="CP048836">
    <property type="protein sequence ID" value="QID18336.1"/>
    <property type="molecule type" value="Genomic_DNA"/>
</dbReference>
<dbReference type="GO" id="GO:0046872">
    <property type="term" value="F:metal ion binding"/>
    <property type="evidence" value="ECO:0007669"/>
    <property type="project" value="UniProtKB-KW"/>
</dbReference>
<dbReference type="RefSeq" id="WP_173765892.1">
    <property type="nucleotide sequence ID" value="NZ_CP048836.1"/>
</dbReference>
<protein>
    <submittedName>
        <fullName evidence="5">Cytochrome C</fullName>
    </submittedName>
</protein>